<name>A0AAN8JBG2_PATCE</name>
<dbReference type="PROSITE" id="PS51140">
    <property type="entry name" value="CUE"/>
    <property type="match status" value="1"/>
</dbReference>
<evidence type="ECO:0000256" key="5">
    <source>
        <dbReference type="ARBA" id="ARBA00023136"/>
    </source>
</evidence>
<gene>
    <name evidence="12" type="ORF">SNE40_017983</name>
</gene>
<keyword evidence="4" id="KW-0256">Endoplasmic reticulum</keyword>
<dbReference type="PANTHER" id="PTHR15486:SF96">
    <property type="entry name" value="LIPID DROPLET-REGULATING VLDL ASSEMBLY FACTOR AUP1"/>
    <property type="match status" value="1"/>
</dbReference>
<evidence type="ECO:0000259" key="11">
    <source>
        <dbReference type="PROSITE" id="PS51140"/>
    </source>
</evidence>
<feature type="compositionally biased region" description="Basic and acidic residues" evidence="9">
    <location>
        <begin position="357"/>
        <end position="369"/>
    </location>
</feature>
<evidence type="ECO:0000313" key="12">
    <source>
        <dbReference type="EMBL" id="KAK6174767.1"/>
    </source>
</evidence>
<organism evidence="12 13">
    <name type="scientific">Patella caerulea</name>
    <name type="common">Rayed Mediterranean limpet</name>
    <dbReference type="NCBI Taxonomy" id="87958"/>
    <lineage>
        <taxon>Eukaryota</taxon>
        <taxon>Metazoa</taxon>
        <taxon>Spiralia</taxon>
        <taxon>Lophotrochozoa</taxon>
        <taxon>Mollusca</taxon>
        <taxon>Gastropoda</taxon>
        <taxon>Patellogastropoda</taxon>
        <taxon>Patelloidea</taxon>
        <taxon>Patellidae</taxon>
        <taxon>Patella</taxon>
    </lineage>
</organism>
<keyword evidence="10" id="KW-0812">Transmembrane</keyword>
<reference evidence="12 13" key="1">
    <citation type="submission" date="2024-01" db="EMBL/GenBank/DDBJ databases">
        <title>The genome of the rayed Mediterranean limpet Patella caerulea (Linnaeus, 1758).</title>
        <authorList>
            <person name="Anh-Thu Weber A."/>
            <person name="Halstead-Nussloch G."/>
        </authorList>
    </citation>
    <scope>NUCLEOTIDE SEQUENCE [LARGE SCALE GENOMIC DNA]</scope>
    <source>
        <strain evidence="12">AATW-2023a</strain>
        <tissue evidence="12">Whole specimen</tissue>
    </source>
</reference>
<evidence type="ECO:0000256" key="10">
    <source>
        <dbReference type="SAM" id="Phobius"/>
    </source>
</evidence>
<dbReference type="Gene3D" id="1.10.8.10">
    <property type="entry name" value="DNA helicase RuvA subunit, C-terminal domain"/>
    <property type="match status" value="1"/>
</dbReference>
<dbReference type="InterPro" id="IPR003892">
    <property type="entry name" value="CUE"/>
</dbReference>
<feature type="transmembrane region" description="Helical" evidence="10">
    <location>
        <begin position="24"/>
        <end position="49"/>
    </location>
</feature>
<sequence>MTSAELKSLFHTERFPRGATKIGLVLYFPLGLFLAILRVFIFLHMILICQILPHRSSIRRFVVRVISGVLGFFITIEGNKNDNSAAKLIVSNHISVTDNFLIDLFFPNIAPTEQLPPLFIQLLSKYKQLSSNTSKEELLKEIKKLVQESKIPVLFYPEKTTTNGTTGLLKFSTVPFEMDETIKPVAVQYKRPTCFEVNMTTLESSWLGDIFWCFFVPCTFYKISVLPEVKKKEEESIEELTERVRSSIAKCLNIKTTEFTFSDKIELKKQNQRSVTVTNVSSTPSTSNNKPRVTKPVTIQRVLSNDPVINNMVQQVKTVMPHVPLSAILQDIEKTKDIDLTITNILDGIVQYTPEENDNRKNTDSEQKQKLVCPSTQTFKSSTFGRTSNDRQLSFEERKQAMIEAARRKYKEKHNLS</sequence>
<evidence type="ECO:0000256" key="4">
    <source>
        <dbReference type="ARBA" id="ARBA00022824"/>
    </source>
</evidence>
<keyword evidence="10" id="KW-1133">Transmembrane helix</keyword>
<feature type="compositionally biased region" description="Polar residues" evidence="9">
    <location>
        <begin position="374"/>
        <end position="392"/>
    </location>
</feature>
<evidence type="ECO:0000256" key="7">
    <source>
        <dbReference type="ARBA" id="ARBA00035685"/>
    </source>
</evidence>
<protein>
    <recommendedName>
        <fullName evidence="7">Lipid droplet-regulating VLDL assembly factor AUP1</fullName>
    </recommendedName>
    <alternativeName>
        <fullName evidence="8">Ancient ubiquitous protein 1</fullName>
    </alternativeName>
</protein>
<evidence type="ECO:0000256" key="2">
    <source>
        <dbReference type="ARBA" id="ARBA00004502"/>
    </source>
</evidence>
<dbReference type="EMBL" id="JAZGQO010000011">
    <property type="protein sequence ID" value="KAK6174767.1"/>
    <property type="molecule type" value="Genomic_DNA"/>
</dbReference>
<evidence type="ECO:0000256" key="9">
    <source>
        <dbReference type="SAM" id="MobiDB-lite"/>
    </source>
</evidence>
<keyword evidence="5 10" id="KW-0472">Membrane</keyword>
<feature type="region of interest" description="Disordered" evidence="9">
    <location>
        <begin position="355"/>
        <end position="395"/>
    </location>
</feature>
<keyword evidence="13" id="KW-1185">Reference proteome</keyword>
<evidence type="ECO:0000256" key="1">
    <source>
        <dbReference type="ARBA" id="ARBA00004406"/>
    </source>
</evidence>
<feature type="transmembrane region" description="Helical" evidence="10">
    <location>
        <begin position="61"/>
        <end position="78"/>
    </location>
</feature>
<keyword evidence="3" id="KW-0551">Lipid droplet</keyword>
<feature type="domain" description="CUE" evidence="11">
    <location>
        <begin position="308"/>
        <end position="350"/>
    </location>
</feature>
<dbReference type="GO" id="GO:0005789">
    <property type="term" value="C:endoplasmic reticulum membrane"/>
    <property type="evidence" value="ECO:0007669"/>
    <property type="project" value="UniProtKB-SubCell"/>
</dbReference>
<dbReference type="AlphaFoldDB" id="A0AAN8JBG2"/>
<comment type="similarity">
    <text evidence="6">Belongs to the AUP1 family.</text>
</comment>
<dbReference type="GO" id="GO:0005811">
    <property type="term" value="C:lipid droplet"/>
    <property type="evidence" value="ECO:0007669"/>
    <property type="project" value="UniProtKB-SubCell"/>
</dbReference>
<dbReference type="CDD" id="cd14420">
    <property type="entry name" value="CUE_AUP1"/>
    <property type="match status" value="1"/>
</dbReference>
<dbReference type="Proteomes" id="UP001347796">
    <property type="component" value="Unassembled WGS sequence"/>
</dbReference>
<dbReference type="Pfam" id="PF02845">
    <property type="entry name" value="CUE"/>
    <property type="match status" value="1"/>
</dbReference>
<comment type="subcellular location">
    <subcellularLocation>
        <location evidence="1">Endoplasmic reticulum membrane</location>
        <topology evidence="1">Peripheral membrane protein</topology>
    </subcellularLocation>
    <subcellularLocation>
        <location evidence="2">Lipid droplet</location>
    </subcellularLocation>
</comment>
<comment type="caution">
    <text evidence="12">The sequence shown here is derived from an EMBL/GenBank/DDBJ whole genome shotgun (WGS) entry which is preliminary data.</text>
</comment>
<dbReference type="SUPFAM" id="SSF69593">
    <property type="entry name" value="Glycerol-3-phosphate (1)-acyltransferase"/>
    <property type="match status" value="1"/>
</dbReference>
<proteinExistence type="inferred from homology"/>
<dbReference type="InterPro" id="IPR048056">
    <property type="entry name" value="AUP1_CUE"/>
</dbReference>
<dbReference type="GO" id="GO:0043130">
    <property type="term" value="F:ubiquitin binding"/>
    <property type="evidence" value="ECO:0007669"/>
    <property type="project" value="InterPro"/>
</dbReference>
<dbReference type="SMART" id="SM00546">
    <property type="entry name" value="CUE"/>
    <property type="match status" value="1"/>
</dbReference>
<accession>A0AAN8JBG2</accession>
<evidence type="ECO:0000313" key="13">
    <source>
        <dbReference type="Proteomes" id="UP001347796"/>
    </source>
</evidence>
<evidence type="ECO:0000256" key="3">
    <source>
        <dbReference type="ARBA" id="ARBA00022677"/>
    </source>
</evidence>
<evidence type="ECO:0000256" key="8">
    <source>
        <dbReference type="ARBA" id="ARBA00035713"/>
    </source>
</evidence>
<dbReference type="PANTHER" id="PTHR15486">
    <property type="entry name" value="ANCIENT UBIQUITOUS PROTEIN"/>
    <property type="match status" value="1"/>
</dbReference>
<evidence type="ECO:0000256" key="6">
    <source>
        <dbReference type="ARBA" id="ARBA00035634"/>
    </source>
</evidence>
<dbReference type="GO" id="GO:0036503">
    <property type="term" value="P:ERAD pathway"/>
    <property type="evidence" value="ECO:0007669"/>
    <property type="project" value="InterPro"/>
</dbReference>